<comment type="similarity">
    <text evidence="7">Belongs to the binding-protein-dependent transport system permease family.</text>
</comment>
<evidence type="ECO:0000256" key="5">
    <source>
        <dbReference type="ARBA" id="ARBA00022989"/>
    </source>
</evidence>
<dbReference type="InterPro" id="IPR000515">
    <property type="entry name" value="MetI-like"/>
</dbReference>
<keyword evidence="2 7" id="KW-0813">Transport</keyword>
<accession>C7MD68</accession>
<evidence type="ECO:0000256" key="3">
    <source>
        <dbReference type="ARBA" id="ARBA00022475"/>
    </source>
</evidence>
<evidence type="ECO:0000259" key="9">
    <source>
        <dbReference type="PROSITE" id="PS50928"/>
    </source>
</evidence>
<evidence type="ECO:0000313" key="10">
    <source>
        <dbReference type="EMBL" id="ACU85525.1"/>
    </source>
</evidence>
<evidence type="ECO:0000256" key="2">
    <source>
        <dbReference type="ARBA" id="ARBA00022448"/>
    </source>
</evidence>
<dbReference type="Proteomes" id="UP000001919">
    <property type="component" value="Chromosome"/>
</dbReference>
<dbReference type="PATRIC" id="fig|446465.5.peg.1690"/>
<dbReference type="SUPFAM" id="SSF161098">
    <property type="entry name" value="MetI-like"/>
    <property type="match status" value="1"/>
</dbReference>
<sequence>MTALTAEAPAPAAPTRPAQRAPRSARRPLLATLLLLGGALYCLVPVAWVIIASTKSNSELFTTFTFAPGTSLGDNLVDLFAYGDGQFLLWAANSLLYAGGGALLSTLVSTMAGYALAKFSFPGKKIWYSAILAGVLLPGITLAVPQYLLLAKIGLAGSYWSVLLPCLINPFGIFLARVFAAGAIPTELMEAARIDGAGEARIFGAMALPMMVPGMVTIFLLQFVGIWNNFLLPFIMLSDESRYPLTVGLYTLLSKGSGEPSLYSLAIIGAAVSIIPLIVMMLVLQRYWRLDLVSGGLKG</sequence>
<feature type="domain" description="ABC transmembrane type-1" evidence="9">
    <location>
        <begin position="91"/>
        <end position="284"/>
    </location>
</feature>
<organism evidence="10 11">
    <name type="scientific">Brachybacterium faecium (strain ATCC 43885 / DSM 4810 / JCM 11609 / LMG 19847 / NBRC 14762 / NCIMB 9860 / 6-10)</name>
    <dbReference type="NCBI Taxonomy" id="446465"/>
    <lineage>
        <taxon>Bacteria</taxon>
        <taxon>Bacillati</taxon>
        <taxon>Actinomycetota</taxon>
        <taxon>Actinomycetes</taxon>
        <taxon>Micrococcales</taxon>
        <taxon>Dermabacteraceae</taxon>
        <taxon>Brachybacterium</taxon>
    </lineage>
</organism>
<keyword evidence="3" id="KW-1003">Cell membrane</keyword>
<keyword evidence="11" id="KW-1185">Reference proteome</keyword>
<feature type="transmembrane region" description="Helical" evidence="7">
    <location>
        <begin position="126"/>
        <end position="148"/>
    </location>
</feature>
<dbReference type="PANTHER" id="PTHR43744">
    <property type="entry name" value="ABC TRANSPORTER PERMEASE PROTEIN MG189-RELATED-RELATED"/>
    <property type="match status" value="1"/>
</dbReference>
<feature type="region of interest" description="Disordered" evidence="8">
    <location>
        <begin position="1"/>
        <end position="23"/>
    </location>
</feature>
<feature type="transmembrane region" description="Helical" evidence="7">
    <location>
        <begin position="29"/>
        <end position="51"/>
    </location>
</feature>
<feature type="transmembrane region" description="Helical" evidence="7">
    <location>
        <begin position="262"/>
        <end position="284"/>
    </location>
</feature>
<dbReference type="EMBL" id="CP001643">
    <property type="protein sequence ID" value="ACU85525.1"/>
    <property type="molecule type" value="Genomic_DNA"/>
</dbReference>
<dbReference type="GO" id="GO:0055085">
    <property type="term" value="P:transmembrane transport"/>
    <property type="evidence" value="ECO:0007669"/>
    <property type="project" value="InterPro"/>
</dbReference>
<evidence type="ECO:0000256" key="1">
    <source>
        <dbReference type="ARBA" id="ARBA00004651"/>
    </source>
</evidence>
<dbReference type="STRING" id="446465.Bfae_17040"/>
<dbReference type="HOGENOM" id="CLU_016047_1_1_11"/>
<evidence type="ECO:0000256" key="8">
    <source>
        <dbReference type="SAM" id="MobiDB-lite"/>
    </source>
</evidence>
<dbReference type="eggNOG" id="COG0395">
    <property type="taxonomic scope" value="Bacteria"/>
</dbReference>
<evidence type="ECO:0000256" key="4">
    <source>
        <dbReference type="ARBA" id="ARBA00022692"/>
    </source>
</evidence>
<dbReference type="PANTHER" id="PTHR43744:SF12">
    <property type="entry name" value="ABC TRANSPORTER PERMEASE PROTEIN MG189-RELATED"/>
    <property type="match status" value="1"/>
</dbReference>
<keyword evidence="6 7" id="KW-0472">Membrane</keyword>
<dbReference type="CDD" id="cd06261">
    <property type="entry name" value="TM_PBP2"/>
    <property type="match status" value="1"/>
</dbReference>
<dbReference type="GO" id="GO:0005886">
    <property type="term" value="C:plasma membrane"/>
    <property type="evidence" value="ECO:0007669"/>
    <property type="project" value="UniProtKB-SubCell"/>
</dbReference>
<name>C7MD68_BRAFD</name>
<dbReference type="OrthoDB" id="2063054at2"/>
<keyword evidence="4 7" id="KW-0812">Transmembrane</keyword>
<comment type="subcellular location">
    <subcellularLocation>
        <location evidence="1 7">Cell membrane</location>
        <topology evidence="1 7">Multi-pass membrane protein</topology>
    </subcellularLocation>
</comment>
<keyword evidence="5 7" id="KW-1133">Transmembrane helix</keyword>
<feature type="transmembrane region" description="Helical" evidence="7">
    <location>
        <begin position="160"/>
        <end position="181"/>
    </location>
</feature>
<protein>
    <submittedName>
        <fullName evidence="10">Carbohydrate ABC transporter membrane protein</fullName>
    </submittedName>
</protein>
<dbReference type="Pfam" id="PF00528">
    <property type="entry name" value="BPD_transp_1"/>
    <property type="match status" value="1"/>
</dbReference>
<evidence type="ECO:0000256" key="6">
    <source>
        <dbReference type="ARBA" id="ARBA00023136"/>
    </source>
</evidence>
<evidence type="ECO:0000256" key="7">
    <source>
        <dbReference type="RuleBase" id="RU363032"/>
    </source>
</evidence>
<evidence type="ECO:0000313" key="11">
    <source>
        <dbReference type="Proteomes" id="UP000001919"/>
    </source>
</evidence>
<dbReference type="InterPro" id="IPR035906">
    <property type="entry name" value="MetI-like_sf"/>
</dbReference>
<dbReference type="Gene3D" id="1.10.3720.10">
    <property type="entry name" value="MetI-like"/>
    <property type="match status" value="1"/>
</dbReference>
<proteinExistence type="inferred from homology"/>
<dbReference type="KEGG" id="bfa:Bfae_17040"/>
<feature type="transmembrane region" description="Helical" evidence="7">
    <location>
        <begin position="95"/>
        <end position="117"/>
    </location>
</feature>
<reference evidence="10 11" key="1">
    <citation type="journal article" date="2009" name="Stand. Genomic Sci.">
        <title>Complete genome sequence of Brachybacterium faecium type strain (Schefferle 6-10).</title>
        <authorList>
            <person name="Lapidus A."/>
            <person name="Pukall R."/>
            <person name="Labuttii K."/>
            <person name="Copeland A."/>
            <person name="Del Rio T.G."/>
            <person name="Nolan M."/>
            <person name="Chen F."/>
            <person name="Lucas S."/>
            <person name="Tice H."/>
            <person name="Cheng J.F."/>
            <person name="Bruce D."/>
            <person name="Goodwin L."/>
            <person name="Pitluck S."/>
            <person name="Rohde M."/>
            <person name="Goker M."/>
            <person name="Pati A."/>
            <person name="Ivanova N."/>
            <person name="Mavrommatis K."/>
            <person name="Chen A."/>
            <person name="Palaniappan K."/>
            <person name="D'haeseleer P."/>
            <person name="Chain P."/>
            <person name="Bristow J."/>
            <person name="Eisen J.A."/>
            <person name="Markowitz V."/>
            <person name="Hugenholtz P."/>
            <person name="Kyrpides N.C."/>
            <person name="Klenk H.P."/>
        </authorList>
    </citation>
    <scope>NUCLEOTIDE SEQUENCE [LARGE SCALE GENOMIC DNA]</scope>
    <source>
        <strain evidence="11">ATCC 43885 / DSM 4810 / JCM 11609 / LMG 19847 / NBRC 14762 / NCIMB 9860 / 6-10</strain>
    </source>
</reference>
<feature type="transmembrane region" description="Helical" evidence="7">
    <location>
        <begin position="202"/>
        <end position="227"/>
    </location>
</feature>
<dbReference type="PROSITE" id="PS50928">
    <property type="entry name" value="ABC_TM1"/>
    <property type="match status" value="1"/>
</dbReference>
<gene>
    <name evidence="10" type="ordered locus">Bfae_17040</name>
</gene>
<dbReference type="AlphaFoldDB" id="C7MD68"/>